<reference evidence="9" key="1">
    <citation type="submission" date="2025-08" db="UniProtKB">
        <authorList>
            <consortium name="RefSeq"/>
        </authorList>
    </citation>
    <scope>IDENTIFICATION</scope>
    <source>
        <tissue evidence="9">Tentacle</tissue>
    </source>
</reference>
<evidence type="ECO:0000259" key="7">
    <source>
        <dbReference type="PROSITE" id="PS50238"/>
    </source>
</evidence>
<evidence type="ECO:0000256" key="1">
    <source>
        <dbReference type="ARBA" id="ARBA00008795"/>
    </source>
</evidence>
<dbReference type="FunFam" id="2.30.30.40:FF:000207">
    <property type="entry name" value="CLUMA_CG020965, isoform A"/>
    <property type="match status" value="1"/>
</dbReference>
<evidence type="ECO:0000259" key="6">
    <source>
        <dbReference type="PROSITE" id="PS50002"/>
    </source>
</evidence>
<evidence type="ECO:0000256" key="4">
    <source>
        <dbReference type="PROSITE-ProRule" id="PRU00192"/>
    </source>
</evidence>
<dbReference type="AlphaFoldDB" id="A0A6P8I4Q4"/>
<comment type="similarity">
    <text evidence="1">Belongs to the PX domain-containing GAP family.</text>
</comment>
<accession>A0A6P8I4Q4</accession>
<dbReference type="PANTHER" id="PTHR15729:SF10">
    <property type="entry name" value="GTPASE-ACTIVATING PROTEIN CDGAPR"/>
    <property type="match status" value="1"/>
</dbReference>
<feature type="region of interest" description="Disordered" evidence="5">
    <location>
        <begin position="602"/>
        <end position="658"/>
    </location>
</feature>
<feature type="domain" description="Rho-GAP" evidence="7">
    <location>
        <begin position="349"/>
        <end position="540"/>
    </location>
</feature>
<dbReference type="InterPro" id="IPR008936">
    <property type="entry name" value="Rho_GTPase_activation_prot"/>
</dbReference>
<dbReference type="PROSITE" id="PS50002">
    <property type="entry name" value="SH3"/>
    <property type="match status" value="1"/>
</dbReference>
<feature type="compositionally biased region" description="Basic and acidic residues" evidence="5">
    <location>
        <begin position="778"/>
        <end position="790"/>
    </location>
</feature>
<dbReference type="KEGG" id="aten:116295961"/>
<gene>
    <name evidence="9" type="primary">LOC116295961</name>
</gene>
<dbReference type="Gene3D" id="1.10.555.10">
    <property type="entry name" value="Rho GTPase activation protein"/>
    <property type="match status" value="1"/>
</dbReference>
<keyword evidence="3" id="KW-0343">GTPase activation</keyword>
<dbReference type="InterPro" id="IPR001452">
    <property type="entry name" value="SH3_domain"/>
</dbReference>
<dbReference type="InterPro" id="IPR036871">
    <property type="entry name" value="PX_dom_sf"/>
</dbReference>
<organism evidence="8 9">
    <name type="scientific">Actinia tenebrosa</name>
    <name type="common">Australian red waratah sea anemone</name>
    <dbReference type="NCBI Taxonomy" id="6105"/>
    <lineage>
        <taxon>Eukaryota</taxon>
        <taxon>Metazoa</taxon>
        <taxon>Cnidaria</taxon>
        <taxon>Anthozoa</taxon>
        <taxon>Hexacorallia</taxon>
        <taxon>Actiniaria</taxon>
        <taxon>Actiniidae</taxon>
        <taxon>Actinia</taxon>
    </lineage>
</organism>
<proteinExistence type="inferred from homology"/>
<dbReference type="PANTHER" id="PTHR15729">
    <property type="entry name" value="CDC42 GTPASE-ACTIVATING PROTEIN"/>
    <property type="match status" value="1"/>
</dbReference>
<dbReference type="SUPFAM" id="SSF48350">
    <property type="entry name" value="GTPase activation domain, GAP"/>
    <property type="match status" value="1"/>
</dbReference>
<dbReference type="SMART" id="SM00326">
    <property type="entry name" value="SH3"/>
    <property type="match status" value="1"/>
</dbReference>
<evidence type="ECO:0000313" key="9">
    <source>
        <dbReference type="RefSeq" id="XP_031559780.1"/>
    </source>
</evidence>
<feature type="compositionally biased region" description="Basic and acidic residues" evidence="5">
    <location>
        <begin position="822"/>
        <end position="832"/>
    </location>
</feature>
<feature type="region of interest" description="Disordered" evidence="5">
    <location>
        <begin position="868"/>
        <end position="904"/>
    </location>
</feature>
<dbReference type="SUPFAM" id="SSF64268">
    <property type="entry name" value="PX domain"/>
    <property type="match status" value="1"/>
</dbReference>
<dbReference type="SMART" id="SM00324">
    <property type="entry name" value="RhoGAP"/>
    <property type="match status" value="1"/>
</dbReference>
<dbReference type="RefSeq" id="XP_031559780.1">
    <property type="nucleotide sequence ID" value="XM_031703920.1"/>
</dbReference>
<feature type="compositionally biased region" description="Low complexity" evidence="5">
    <location>
        <begin position="803"/>
        <end position="818"/>
    </location>
</feature>
<feature type="region of interest" description="Disordered" evidence="5">
    <location>
        <begin position="940"/>
        <end position="959"/>
    </location>
</feature>
<evidence type="ECO:0000313" key="8">
    <source>
        <dbReference type="Proteomes" id="UP000515163"/>
    </source>
</evidence>
<dbReference type="GO" id="GO:0005096">
    <property type="term" value="F:GTPase activator activity"/>
    <property type="evidence" value="ECO:0007669"/>
    <property type="project" value="UniProtKB-KW"/>
</dbReference>
<dbReference type="InterPro" id="IPR000198">
    <property type="entry name" value="RhoGAP_dom"/>
</dbReference>
<keyword evidence="2 4" id="KW-0728">SH3 domain</keyword>
<name>A0A6P8I4Q4_ACTTE</name>
<dbReference type="InterPro" id="IPR051576">
    <property type="entry name" value="PX-Rho_GAP"/>
</dbReference>
<keyword evidence="8" id="KW-1185">Reference proteome</keyword>
<feature type="compositionally biased region" description="Polar residues" evidence="5">
    <location>
        <begin position="868"/>
        <end position="889"/>
    </location>
</feature>
<feature type="region of interest" description="Disordered" evidence="5">
    <location>
        <begin position="726"/>
        <end position="842"/>
    </location>
</feature>
<feature type="compositionally biased region" description="Polar residues" evidence="5">
    <location>
        <begin position="648"/>
        <end position="658"/>
    </location>
</feature>
<dbReference type="Pfam" id="PF14604">
    <property type="entry name" value="SH3_9"/>
    <property type="match status" value="1"/>
</dbReference>
<protein>
    <submittedName>
        <fullName evidence="9">Rho GTPase-activating protein 33-like isoform X1</fullName>
    </submittedName>
</protein>
<dbReference type="Pfam" id="PF00620">
    <property type="entry name" value="RhoGAP"/>
    <property type="match status" value="1"/>
</dbReference>
<dbReference type="CDD" id="cd11835">
    <property type="entry name" value="SH3_ARHGAP32_33"/>
    <property type="match status" value="1"/>
</dbReference>
<dbReference type="OrthoDB" id="5873004at2759"/>
<evidence type="ECO:0000256" key="3">
    <source>
        <dbReference type="ARBA" id="ARBA00022468"/>
    </source>
</evidence>
<evidence type="ECO:0000256" key="2">
    <source>
        <dbReference type="ARBA" id="ARBA00022443"/>
    </source>
</evidence>
<dbReference type="GO" id="GO:0007264">
    <property type="term" value="P:small GTPase-mediated signal transduction"/>
    <property type="evidence" value="ECO:0007669"/>
    <property type="project" value="TreeGrafter"/>
</dbReference>
<feature type="domain" description="SH3" evidence="6">
    <location>
        <begin position="230"/>
        <end position="292"/>
    </location>
</feature>
<evidence type="ECO:0000256" key="5">
    <source>
        <dbReference type="SAM" id="MobiDB-lite"/>
    </source>
</evidence>
<dbReference type="Gene3D" id="3.30.1520.10">
    <property type="entry name" value="Phox-like domain"/>
    <property type="match status" value="1"/>
</dbReference>
<dbReference type="InParanoid" id="A0A6P8I4Q4"/>
<feature type="region of interest" description="Disordered" evidence="5">
    <location>
        <begin position="557"/>
        <end position="581"/>
    </location>
</feature>
<dbReference type="InterPro" id="IPR036028">
    <property type="entry name" value="SH3-like_dom_sf"/>
</dbReference>
<dbReference type="PROSITE" id="PS50238">
    <property type="entry name" value="RHOGAP"/>
    <property type="match status" value="1"/>
</dbReference>
<dbReference type="Proteomes" id="UP000515163">
    <property type="component" value="Unplaced"/>
</dbReference>
<dbReference type="GeneID" id="116295961"/>
<dbReference type="GO" id="GO:0035091">
    <property type="term" value="F:phosphatidylinositol binding"/>
    <property type="evidence" value="ECO:0007669"/>
    <property type="project" value="InterPro"/>
</dbReference>
<dbReference type="Gene3D" id="2.30.30.40">
    <property type="entry name" value="SH3 Domains"/>
    <property type="match status" value="1"/>
</dbReference>
<sequence length="977" mass="108424">MTTWYTSEAFTAGTNLPVVSPSEASTIQRGNRKLKRLSVDEGAKANQRRSINIDTNTPPIIHGDLSANCEKSGTFMRLSRLYDGRSRFPRIEDMPHFHYDEIDLDTPIQVSLYQSTHDTKRTSEEEFTVRVSCRGKSWSVRRALENFIGLDKQIHRCIFDRKFSLLPSLADTLDDSRGSADDMDILQSYLTRLTEIADNVMNCGPVLNWFEVDNKGNHLLLTDDSAINVPAIAAAHVIKRYTAQGADEISLDVGNIISVIDMPPVDESIWWRGKRGYEVGFFPSQCVEVIGDMSDNHPIPATPGRNAHMKPVAKKRGKLISFLRIFLSSRPSRARLMQSGILKERTFGCDLGEHLAQTSRQIPLVLEACASVIEEHGIIDGIYRLTGSSSTIQKLRLAFDADSPPDLRSEFYLRDVHCISALCKMYFRELPNPLLTHHLYDRFVSAIHITDENQRKVAIHHVVQQLPPPHYRTLEFLLRHLSRVASQSSQTGMHAKNLAIVWAPNLLSPRNPDYGNSALLEINVQAILVEFLIRNTDELFDVNAASIAIVTNPQYNSMQERGPHHGINSDTDTMVPGTLGPRLASISVSPATKLISLEEARARATSVPAKPARPPPPKTLNVKPQTEPDSPPLPPREPYQSHPRLESENSGSASGSLKSIKSMFGRSKSFNAAMMTKSQETGTGTYFFVSQDSIDRNGELDSPVSYSGDSNQFEDKESLRQAYSAENLNSAPPKSEMVAVPKHPEISRIRTIKQGGEPVRPPRRSSHAEVVSITQRTLPREQETKTEAPRAPRTKPNRHSFTSGASALLSSSLKRGSAPITFDEKEGARERTASSGSHIRRRPILTSFKKVTSETSVFYTTIDSNSDTAAKNSLQRRASTGSSHGNNESPKIPEKRPLSVYDNRPASVYDNVNTQRNDAPPNRYSSPVFGIQSIPEETRFSMPASVRTPPLPRAYKGSGTEDRLAITGARLAQSSVL</sequence>
<dbReference type="SUPFAM" id="SSF50044">
    <property type="entry name" value="SH3-domain"/>
    <property type="match status" value="1"/>
</dbReference>